<feature type="chain" id="PRO_5015030317" evidence="1">
    <location>
        <begin position="22"/>
        <end position="233"/>
    </location>
</feature>
<evidence type="ECO:0000313" key="2">
    <source>
        <dbReference type="EMBL" id="CEF60934.1"/>
    </source>
</evidence>
<reference evidence="2" key="1">
    <citation type="submission" date="2014-09" db="EMBL/GenBank/DDBJ databases">
        <authorList>
            <person name="Aslett A.Martin."/>
        </authorList>
    </citation>
    <scope>NUCLEOTIDE SEQUENCE</scope>
    <source>
        <strain evidence="2">ED321 Heterogonic</strain>
    </source>
</reference>
<dbReference type="OrthoDB" id="5850558at2759"/>
<keyword evidence="3" id="KW-1185">Reference proteome</keyword>
<keyword evidence="1" id="KW-0732">Signal</keyword>
<dbReference type="PANTHER" id="PTHR36519">
    <property type="entry name" value="FIP (FUNGUS-INDUCED PROTEIN) RELATED-RELATED"/>
    <property type="match status" value="1"/>
</dbReference>
<feature type="signal peptide" evidence="1">
    <location>
        <begin position="1"/>
        <end position="21"/>
    </location>
</feature>
<dbReference type="WBParaSite" id="SRAE_0000006600.1">
    <property type="protein sequence ID" value="SRAE_0000006600.1"/>
    <property type="gene ID" value="WBGene00255803"/>
</dbReference>
<dbReference type="RefSeq" id="XP_024500143.1">
    <property type="nucleotide sequence ID" value="XM_024645906.1"/>
</dbReference>
<dbReference type="OMA" id="MSTTFAC"/>
<proteinExistence type="predicted"/>
<name>A0A090L0A7_STRRB</name>
<protein>
    <submittedName>
        <fullName evidence="4">EB domain-containing protein</fullName>
    </submittedName>
</protein>
<dbReference type="CTD" id="36373301"/>
<dbReference type="EMBL" id="LN609405">
    <property type="protein sequence ID" value="CEF60934.1"/>
    <property type="molecule type" value="Genomic_DNA"/>
</dbReference>
<reference evidence="3" key="2">
    <citation type="submission" date="2014-09" db="EMBL/GenBank/DDBJ databases">
        <authorList>
            <person name="Martin A.A."/>
        </authorList>
    </citation>
    <scope>NUCLEOTIDE SEQUENCE</scope>
    <source>
        <strain evidence="3">ED321</strain>
    </source>
</reference>
<dbReference type="PANTHER" id="PTHR36519:SF9">
    <property type="entry name" value="EB DOMAIN-CONTAINING PROTEIN-RELATED"/>
    <property type="match status" value="1"/>
</dbReference>
<gene>
    <name evidence="2 4 5" type="ORF">SRAE_0000006600</name>
</gene>
<dbReference type="GeneID" id="36373301"/>
<organism evidence="2">
    <name type="scientific">Strongyloides ratti</name>
    <name type="common">Parasitic roundworm</name>
    <dbReference type="NCBI Taxonomy" id="34506"/>
    <lineage>
        <taxon>Eukaryota</taxon>
        <taxon>Metazoa</taxon>
        <taxon>Ecdysozoa</taxon>
        <taxon>Nematoda</taxon>
        <taxon>Chromadorea</taxon>
        <taxon>Rhabditida</taxon>
        <taxon>Tylenchina</taxon>
        <taxon>Panagrolaimomorpha</taxon>
        <taxon>Strongyloidoidea</taxon>
        <taxon>Strongyloididae</taxon>
        <taxon>Strongyloides</taxon>
    </lineage>
</organism>
<evidence type="ECO:0000313" key="3">
    <source>
        <dbReference type="Proteomes" id="UP000035682"/>
    </source>
</evidence>
<evidence type="ECO:0000313" key="5">
    <source>
        <dbReference type="WormBase" id="SRAE_0000006600"/>
    </source>
</evidence>
<reference evidence="4" key="3">
    <citation type="submission" date="2020-12" db="UniProtKB">
        <authorList>
            <consortium name="WormBaseParasite"/>
        </authorList>
    </citation>
    <scope>IDENTIFICATION</scope>
</reference>
<sequence length="233" mass="24833">MKIYFTLKIFLLYHYFLSVSSQLLGSNFLSVLRGYSSDMCRYISCSYGSYCLNGVCMNSQNNLLGYGNGLMGNQGLLGGYNSLNTLGGLGTMDTLNANKVCTDVDDCYSGQSCQGGRCMYTGYGQTSNALATGIGETISGVRPCQMLQDCLNTEICVNGFCSKSNVAYAGSQETYTTQSCSSGAPCPIGYYCINGICERNLLHSTSPCSLGSSCQIGYTCQLGRCLPSTAIGK</sequence>
<dbReference type="WormBase" id="SRAE_0000006600">
    <property type="protein sequence ID" value="SRP04970"/>
    <property type="gene ID" value="WBGene00255803"/>
</dbReference>
<evidence type="ECO:0000313" key="4">
    <source>
        <dbReference type="WBParaSite" id="SRAE_0000006600.1"/>
    </source>
</evidence>
<accession>A0A090L0A7</accession>
<evidence type="ECO:0000256" key="1">
    <source>
        <dbReference type="SAM" id="SignalP"/>
    </source>
</evidence>
<dbReference type="AlphaFoldDB" id="A0A090L0A7"/>
<dbReference type="Proteomes" id="UP000035682">
    <property type="component" value="Unplaced"/>
</dbReference>